<gene>
    <name evidence="9" type="primary">hisA</name>
    <name evidence="13" type="ORF">ANI02nite_26490</name>
</gene>
<dbReference type="GO" id="GO:0005737">
    <property type="term" value="C:cytoplasm"/>
    <property type="evidence" value="ECO:0007669"/>
    <property type="project" value="UniProtKB-SubCell"/>
</dbReference>
<evidence type="ECO:0000256" key="1">
    <source>
        <dbReference type="ARBA" id="ARBA00000901"/>
    </source>
</evidence>
<name>A0A511XD12_9PROT</name>
<dbReference type="UniPathway" id="UPA00031">
    <property type="reaction ID" value="UER00009"/>
</dbReference>
<accession>A0A511XD12</accession>
<evidence type="ECO:0000256" key="9">
    <source>
        <dbReference type="HAMAP-Rule" id="MF_01014"/>
    </source>
</evidence>
<evidence type="ECO:0000256" key="2">
    <source>
        <dbReference type="ARBA" id="ARBA00004496"/>
    </source>
</evidence>
<evidence type="ECO:0000313" key="13">
    <source>
        <dbReference type="EMBL" id="GEN60765.1"/>
    </source>
</evidence>
<evidence type="ECO:0000259" key="12">
    <source>
        <dbReference type="PROSITE" id="PS51186"/>
    </source>
</evidence>
<dbReference type="InterPro" id="IPR016181">
    <property type="entry name" value="Acyl_CoA_acyltransferase"/>
</dbReference>
<dbReference type="Proteomes" id="UP000321635">
    <property type="component" value="Unassembled WGS sequence"/>
</dbReference>
<dbReference type="InterPro" id="IPR023016">
    <property type="entry name" value="HisA/PriA"/>
</dbReference>
<comment type="pathway">
    <text evidence="3 9 11">Amino-acid biosynthesis; L-histidine biosynthesis; L-histidine from 5-phospho-alpha-D-ribose 1-diphosphate: step 4/9.</text>
</comment>
<keyword evidence="5 9" id="KW-0963">Cytoplasm</keyword>
<dbReference type="InterPro" id="IPR006063">
    <property type="entry name" value="HisA_bact_arch"/>
</dbReference>
<dbReference type="Pfam" id="PF00977">
    <property type="entry name" value="His_biosynth"/>
    <property type="match status" value="1"/>
</dbReference>
<protein>
    <recommendedName>
        <fullName evidence="9 11">1-(5-phosphoribosyl)-5-[(5-phosphoribosylamino)methylideneamino] imidazole-4-carboxamide isomerase</fullName>
        <ecNumber evidence="9 11">5.3.1.16</ecNumber>
    </recommendedName>
    <alternativeName>
        <fullName evidence="9">Phosphoribosylformimino-5-aminoimidazole carboxamide ribotide isomerase</fullName>
    </alternativeName>
</protein>
<evidence type="ECO:0000256" key="5">
    <source>
        <dbReference type="ARBA" id="ARBA00022490"/>
    </source>
</evidence>
<evidence type="ECO:0000256" key="10">
    <source>
        <dbReference type="RuleBase" id="RU003657"/>
    </source>
</evidence>
<dbReference type="GO" id="GO:0016747">
    <property type="term" value="F:acyltransferase activity, transferring groups other than amino-acyl groups"/>
    <property type="evidence" value="ECO:0007669"/>
    <property type="project" value="InterPro"/>
</dbReference>
<keyword evidence="14" id="KW-1185">Reference proteome</keyword>
<dbReference type="InterPro" id="IPR011060">
    <property type="entry name" value="RibuloseP-bd_barrel"/>
</dbReference>
<dbReference type="Gene3D" id="3.40.630.30">
    <property type="match status" value="1"/>
</dbReference>
<evidence type="ECO:0000256" key="4">
    <source>
        <dbReference type="ARBA" id="ARBA00009667"/>
    </source>
</evidence>
<reference evidence="13 14" key="1">
    <citation type="submission" date="2019-07" db="EMBL/GenBank/DDBJ databases">
        <title>Whole genome shotgun sequence of Acetobacter nitrogenifigens NBRC 105050.</title>
        <authorList>
            <person name="Hosoyama A."/>
            <person name="Uohara A."/>
            <person name="Ohji S."/>
            <person name="Ichikawa N."/>
        </authorList>
    </citation>
    <scope>NUCLEOTIDE SEQUENCE [LARGE SCALE GENOMIC DNA]</scope>
    <source>
        <strain evidence="13 14">NBRC 105050</strain>
    </source>
</reference>
<dbReference type="GO" id="GO:0000105">
    <property type="term" value="P:L-histidine biosynthetic process"/>
    <property type="evidence" value="ECO:0007669"/>
    <property type="project" value="UniProtKB-UniRule"/>
</dbReference>
<dbReference type="OrthoDB" id="9807749at2"/>
<dbReference type="PROSITE" id="PS51186">
    <property type="entry name" value="GNAT"/>
    <property type="match status" value="1"/>
</dbReference>
<evidence type="ECO:0000256" key="11">
    <source>
        <dbReference type="RuleBase" id="RU003658"/>
    </source>
</evidence>
<comment type="similarity">
    <text evidence="4 9 10">Belongs to the HisA/HisF family.</text>
</comment>
<dbReference type="HAMAP" id="MF_01014">
    <property type="entry name" value="HisA"/>
    <property type="match status" value="1"/>
</dbReference>
<dbReference type="InterPro" id="IPR006062">
    <property type="entry name" value="His_biosynth"/>
</dbReference>
<dbReference type="EC" id="5.3.1.16" evidence="9 11"/>
<dbReference type="RefSeq" id="WP_026398382.1">
    <property type="nucleotide sequence ID" value="NZ_AUBI01000012.1"/>
</dbReference>
<dbReference type="PANTHER" id="PTHR43090:SF2">
    <property type="entry name" value="1-(5-PHOSPHORIBOSYL)-5-[(5-PHOSPHORIBOSYLAMINO)METHYLIDENEAMINO] IMIDAZOLE-4-CARBOXAMIDE ISOMERASE"/>
    <property type="match status" value="1"/>
</dbReference>
<feature type="active site" description="Proton donor" evidence="9">
    <location>
        <position position="330"/>
    </location>
</feature>
<dbReference type="Gene3D" id="3.20.20.70">
    <property type="entry name" value="Aldolase class I"/>
    <property type="match status" value="1"/>
</dbReference>
<dbReference type="GO" id="GO:0003949">
    <property type="term" value="F:1-(5-phosphoribosyl)-5-[(5-phosphoribosylamino)methylideneamino]imidazole-4-carboxamide isomerase activity"/>
    <property type="evidence" value="ECO:0007669"/>
    <property type="project" value="UniProtKB-UniRule"/>
</dbReference>
<comment type="subcellular location">
    <subcellularLocation>
        <location evidence="2 9 11">Cytoplasm</location>
    </subcellularLocation>
</comment>
<evidence type="ECO:0000256" key="7">
    <source>
        <dbReference type="ARBA" id="ARBA00023102"/>
    </source>
</evidence>
<dbReference type="EMBL" id="BJYF01000021">
    <property type="protein sequence ID" value="GEN60765.1"/>
    <property type="molecule type" value="Genomic_DNA"/>
</dbReference>
<dbReference type="SUPFAM" id="SSF55729">
    <property type="entry name" value="Acyl-CoA N-acyltransferases (Nat)"/>
    <property type="match status" value="1"/>
</dbReference>
<dbReference type="InterPro" id="IPR013785">
    <property type="entry name" value="Aldolase_TIM"/>
</dbReference>
<keyword evidence="6 9" id="KW-0028">Amino-acid biosynthesis</keyword>
<proteinExistence type="inferred from homology"/>
<evidence type="ECO:0000256" key="8">
    <source>
        <dbReference type="ARBA" id="ARBA00023235"/>
    </source>
</evidence>
<dbReference type="NCBIfam" id="TIGR00007">
    <property type="entry name" value="1-(5-phosphoribosyl)-5-[(5-phosphoribosylamino)methylideneamino]imidazole-4-carboxamide isomerase"/>
    <property type="match status" value="1"/>
</dbReference>
<evidence type="ECO:0000256" key="6">
    <source>
        <dbReference type="ARBA" id="ARBA00022605"/>
    </source>
</evidence>
<feature type="domain" description="N-acetyltransferase" evidence="12">
    <location>
        <begin position="9"/>
        <end position="176"/>
    </location>
</feature>
<dbReference type="InterPro" id="IPR000182">
    <property type="entry name" value="GNAT_dom"/>
</dbReference>
<dbReference type="SUPFAM" id="SSF51366">
    <property type="entry name" value="Ribulose-phoshate binding barrel"/>
    <property type="match status" value="1"/>
</dbReference>
<sequence>MSETQLTAERVQELSEDDLHALCEATDAAILDGGGFGWVNPQGLKTLSRYFQGVMLVPERQLFVARHDGVIVGSAQLVRPPRNNEAQAMAASLMHFHIAPYARRFGLGRKLLDEIVQCARAMGYQLLNLDVRETQDRAIALFRRAGFEQWGTHPGYAIVGGRLVRGHYFVMRLQEQSRVVHQVSEENSRSDAGVVGASARPLTLYPAIDLKDGACVRLRRGEMDDATIYSDDPGAQARQWCAAGFRWLHVVDLNGAFAGRSANVDAVRRIVANATTPVQLGGGLRDMEGIAAWLEAGVTRVILGSVAVKNPELVREACRAFPGRIVAGIDARGGQVATEGWAEVSDMQATELGLRMQDAGVAAIIFTEISRDGMLEGLDLEQTAQLARTVSIPVIASGGVGSLDHLAALKRVAQDTPGIEGVVVGRALYDGRISPHEALEVLA</sequence>
<comment type="catalytic activity">
    <reaction evidence="1 9 11">
        <text>1-(5-phospho-beta-D-ribosyl)-5-[(5-phospho-beta-D-ribosylamino)methylideneamino]imidazole-4-carboxamide = 5-[(5-phospho-1-deoxy-D-ribulos-1-ylimino)methylamino]-1-(5-phospho-beta-D-ribosyl)imidazole-4-carboxamide</text>
        <dbReference type="Rhea" id="RHEA:15469"/>
        <dbReference type="ChEBI" id="CHEBI:58435"/>
        <dbReference type="ChEBI" id="CHEBI:58525"/>
        <dbReference type="EC" id="5.3.1.16"/>
    </reaction>
</comment>
<dbReference type="CDD" id="cd04301">
    <property type="entry name" value="NAT_SF"/>
    <property type="match status" value="1"/>
</dbReference>
<dbReference type="CDD" id="cd04732">
    <property type="entry name" value="HisA"/>
    <property type="match status" value="1"/>
</dbReference>
<dbReference type="FunFam" id="3.20.20.70:FF:000009">
    <property type="entry name" value="1-(5-phosphoribosyl)-5-[(5-phosphoribosylamino)methylideneamino] imidazole-4-carboxamide isomerase"/>
    <property type="match status" value="1"/>
</dbReference>
<dbReference type="AlphaFoldDB" id="A0A511XD12"/>
<feature type="active site" description="Proton acceptor" evidence="9">
    <location>
        <position position="209"/>
    </location>
</feature>
<dbReference type="InterPro" id="IPR044524">
    <property type="entry name" value="Isoase_HisA-like"/>
</dbReference>
<organism evidence="13 14">
    <name type="scientific">Acetobacter nitrogenifigens DSM 23921 = NBRC 105050</name>
    <dbReference type="NCBI Taxonomy" id="1120919"/>
    <lineage>
        <taxon>Bacteria</taxon>
        <taxon>Pseudomonadati</taxon>
        <taxon>Pseudomonadota</taxon>
        <taxon>Alphaproteobacteria</taxon>
        <taxon>Acetobacterales</taxon>
        <taxon>Acetobacteraceae</taxon>
        <taxon>Acetobacter</taxon>
    </lineage>
</organism>
<dbReference type="PANTHER" id="PTHR43090">
    <property type="entry name" value="1-(5-PHOSPHORIBOSYL)-5-[(5-PHOSPHORIBOSYLAMINO)METHYLIDENEAMINO] IMIDAZOLE-4-CARBOXAMIDE ISOMERASE"/>
    <property type="match status" value="1"/>
</dbReference>
<dbReference type="STRING" id="1120919.GCA_000429165_02759"/>
<evidence type="ECO:0000256" key="3">
    <source>
        <dbReference type="ARBA" id="ARBA00005133"/>
    </source>
</evidence>
<comment type="caution">
    <text evidence="13">The sequence shown here is derived from an EMBL/GenBank/DDBJ whole genome shotgun (WGS) entry which is preliminary data.</text>
</comment>
<keyword evidence="8 9" id="KW-0413">Isomerase</keyword>
<evidence type="ECO:0000313" key="14">
    <source>
        <dbReference type="Proteomes" id="UP000321635"/>
    </source>
</evidence>
<keyword evidence="7 9" id="KW-0368">Histidine biosynthesis</keyword>
<dbReference type="GO" id="GO:0000162">
    <property type="term" value="P:L-tryptophan biosynthetic process"/>
    <property type="evidence" value="ECO:0007669"/>
    <property type="project" value="TreeGrafter"/>
</dbReference>
<dbReference type="Pfam" id="PF00583">
    <property type="entry name" value="Acetyltransf_1"/>
    <property type="match status" value="1"/>
</dbReference>